<dbReference type="OrthoDB" id="425534at2759"/>
<evidence type="ECO:0000256" key="2">
    <source>
        <dbReference type="ARBA" id="ARBA00022801"/>
    </source>
</evidence>
<evidence type="ECO:0000259" key="5">
    <source>
        <dbReference type="Pfam" id="PF08386"/>
    </source>
</evidence>
<reference evidence="6 7" key="1">
    <citation type="journal article" date="2019" name="New Phytol.">
        <title>Comparative genomics reveals unique wood-decay strategies and fruiting body development in the Schizophyllaceae.</title>
        <authorList>
            <person name="Almasi E."/>
            <person name="Sahu N."/>
            <person name="Krizsan K."/>
            <person name="Balint B."/>
            <person name="Kovacs G.M."/>
            <person name="Kiss B."/>
            <person name="Cseklye J."/>
            <person name="Drula E."/>
            <person name="Henrissat B."/>
            <person name="Nagy I."/>
            <person name="Chovatia M."/>
            <person name="Adam C."/>
            <person name="LaButti K."/>
            <person name="Lipzen A."/>
            <person name="Riley R."/>
            <person name="Grigoriev I.V."/>
            <person name="Nagy L.G."/>
        </authorList>
    </citation>
    <scope>NUCLEOTIDE SEQUENCE [LARGE SCALE GENOMIC DNA]</scope>
    <source>
        <strain evidence="6 7">NL-1724</strain>
    </source>
</reference>
<dbReference type="Proteomes" id="UP000320762">
    <property type="component" value="Unassembled WGS sequence"/>
</dbReference>
<gene>
    <name evidence="6" type="ORF">BD626DRAFT_584026</name>
</gene>
<accession>A0A550CD73</accession>
<keyword evidence="7" id="KW-1185">Reference proteome</keyword>
<dbReference type="GO" id="GO:0016787">
    <property type="term" value="F:hydrolase activity"/>
    <property type="evidence" value="ECO:0007669"/>
    <property type="project" value="UniProtKB-KW"/>
</dbReference>
<dbReference type="InterPro" id="IPR051601">
    <property type="entry name" value="Serine_prot/Carboxylest_S33"/>
</dbReference>
<dbReference type="InterPro" id="IPR029058">
    <property type="entry name" value="AB_hydrolase_fold"/>
</dbReference>
<evidence type="ECO:0000259" key="4">
    <source>
        <dbReference type="Pfam" id="PF00561"/>
    </source>
</evidence>
<protein>
    <submittedName>
        <fullName evidence="6">Alpha/Beta hydrolase protein</fullName>
    </submittedName>
</protein>
<evidence type="ECO:0000313" key="7">
    <source>
        <dbReference type="Proteomes" id="UP000320762"/>
    </source>
</evidence>
<evidence type="ECO:0000256" key="1">
    <source>
        <dbReference type="ARBA" id="ARBA00010088"/>
    </source>
</evidence>
<feature type="signal peptide" evidence="3">
    <location>
        <begin position="1"/>
        <end position="20"/>
    </location>
</feature>
<dbReference type="PANTHER" id="PTHR43248">
    <property type="entry name" value="2-SUCCINYL-6-HYDROXY-2,4-CYCLOHEXADIENE-1-CARBOXYLATE SYNTHASE"/>
    <property type="match status" value="1"/>
</dbReference>
<sequence length="587" mass="63628">MMRSAPALILVGCLLTAANALSIPHSLATTRGSEIEWFSCGDFDSQYSIGDELNVTCGYYEVPLDWADESVGTAKLAVARYPAIKERWGTMFANPGGPGGSGIEHVVTFGLNMSDLSGGHYDIVSWDPRGVGHTTPGPVTCFASAEEQAEYFKGTLEDTWIEIKGNLTDGNQLEEFYSHVDQMEVANRGFGERCANYTSGKDLPYVGSAAGARDMVALADYFDPGVQEINYYGISYGSMLGFIFVNMFPDRVGHVVLDGCMNPVLYGNKPSADYVPNYPVGADETFAGFASGCALAGKDGCPLVANDNDTAADVTARLQGMLDLAHELLEAGADMSQTITSAQARAYVHNTLYWPMQWADLANFAYVYELSLQAIAANMSESQLTKRQPSLASWKREDIPTTAAHTYEQIAIVCGDGIDAGNATMRDVFDAIAYTAENVSPMFGPQWNPPARFCWAWPARAAERFTGPWDNELKNPILIIGNTADPVTPFANAQLMTELLGDSAVLLEQDGFGHTSIAEKSSCTSDIFKRYFEDGSLPEGDNTHCEIDDSVILFPNSTVTQASAKRNLLAAGRNDFADQTPRARFFA</sequence>
<comment type="similarity">
    <text evidence="1">Belongs to the peptidase S33 family.</text>
</comment>
<keyword evidence="2 6" id="KW-0378">Hydrolase</keyword>
<comment type="caution">
    <text evidence="6">The sequence shown here is derived from an EMBL/GenBank/DDBJ whole genome shotgun (WGS) entry which is preliminary data.</text>
</comment>
<feature type="chain" id="PRO_5022197345" evidence="3">
    <location>
        <begin position="21"/>
        <end position="587"/>
    </location>
</feature>
<feature type="domain" description="AB hydrolase-1" evidence="4">
    <location>
        <begin position="94"/>
        <end position="288"/>
    </location>
</feature>
<dbReference type="InterPro" id="IPR000073">
    <property type="entry name" value="AB_hydrolase_1"/>
</dbReference>
<dbReference type="PANTHER" id="PTHR43248:SF25">
    <property type="entry name" value="AB HYDROLASE-1 DOMAIN-CONTAINING PROTEIN-RELATED"/>
    <property type="match status" value="1"/>
</dbReference>
<dbReference type="AlphaFoldDB" id="A0A550CD73"/>
<name>A0A550CD73_9AGAR</name>
<keyword evidence="3" id="KW-0732">Signal</keyword>
<dbReference type="EMBL" id="VDMD01000012">
    <property type="protein sequence ID" value="TRM62762.1"/>
    <property type="molecule type" value="Genomic_DNA"/>
</dbReference>
<dbReference type="Pfam" id="PF08386">
    <property type="entry name" value="Abhydrolase_4"/>
    <property type="match status" value="1"/>
</dbReference>
<dbReference type="SUPFAM" id="SSF53474">
    <property type="entry name" value="alpha/beta-Hydrolases"/>
    <property type="match status" value="1"/>
</dbReference>
<dbReference type="Pfam" id="PF00561">
    <property type="entry name" value="Abhydrolase_1"/>
    <property type="match status" value="1"/>
</dbReference>
<organism evidence="6 7">
    <name type="scientific">Schizophyllum amplum</name>
    <dbReference type="NCBI Taxonomy" id="97359"/>
    <lineage>
        <taxon>Eukaryota</taxon>
        <taxon>Fungi</taxon>
        <taxon>Dikarya</taxon>
        <taxon>Basidiomycota</taxon>
        <taxon>Agaricomycotina</taxon>
        <taxon>Agaricomycetes</taxon>
        <taxon>Agaricomycetidae</taxon>
        <taxon>Agaricales</taxon>
        <taxon>Schizophyllaceae</taxon>
        <taxon>Schizophyllum</taxon>
    </lineage>
</organism>
<feature type="domain" description="Peptidase S33 tripeptidyl aminopeptidase-like C-terminal" evidence="5">
    <location>
        <begin position="440"/>
        <end position="543"/>
    </location>
</feature>
<dbReference type="STRING" id="97359.A0A550CD73"/>
<dbReference type="InterPro" id="IPR013595">
    <property type="entry name" value="Pept_S33_TAP-like_C"/>
</dbReference>
<proteinExistence type="inferred from homology"/>
<evidence type="ECO:0000313" key="6">
    <source>
        <dbReference type="EMBL" id="TRM62762.1"/>
    </source>
</evidence>
<dbReference type="Gene3D" id="3.40.50.1820">
    <property type="entry name" value="alpha/beta hydrolase"/>
    <property type="match status" value="1"/>
</dbReference>
<evidence type="ECO:0000256" key="3">
    <source>
        <dbReference type="SAM" id="SignalP"/>
    </source>
</evidence>